<keyword evidence="2" id="KW-1185">Reference proteome</keyword>
<protein>
    <submittedName>
        <fullName evidence="1">Uncharacterized protein</fullName>
    </submittedName>
</protein>
<organism evidence="1 2">
    <name type="scientific">Sphagnum magellanicum</name>
    <dbReference type="NCBI Taxonomy" id="128215"/>
    <lineage>
        <taxon>Eukaryota</taxon>
        <taxon>Viridiplantae</taxon>
        <taxon>Streptophyta</taxon>
        <taxon>Embryophyta</taxon>
        <taxon>Bryophyta</taxon>
        <taxon>Sphagnophytina</taxon>
        <taxon>Sphagnopsida</taxon>
        <taxon>Sphagnales</taxon>
        <taxon>Sphagnaceae</taxon>
        <taxon>Sphagnum</taxon>
    </lineage>
</organism>
<evidence type="ECO:0000313" key="1">
    <source>
        <dbReference type="EMBL" id="KAH9557242.1"/>
    </source>
</evidence>
<dbReference type="Proteomes" id="UP000828922">
    <property type="component" value="Linkage Group LG07"/>
</dbReference>
<evidence type="ECO:0000313" key="2">
    <source>
        <dbReference type="Proteomes" id="UP000828922"/>
    </source>
</evidence>
<name>A0ACB8HMC1_9BRYO</name>
<accession>A0ACB8HMC1</accession>
<reference evidence="2" key="1">
    <citation type="journal article" date="2022" name="New Phytol.">
        <title>Phylogenomic structure and speciation in an emerging model: the Sphagnum magellanicum complex (Bryophyta).</title>
        <authorList>
            <person name="Shaw A.J."/>
            <person name="Piatkowski B."/>
            <person name="Duffy A.M."/>
            <person name="Aguero B."/>
            <person name="Imwattana K."/>
            <person name="Nieto-Lugilde M."/>
            <person name="Healey A."/>
            <person name="Weston D.J."/>
            <person name="Patel M.N."/>
            <person name="Schmutz J."/>
            <person name="Grimwood J."/>
            <person name="Yavitt J.B."/>
            <person name="Hassel K."/>
            <person name="Stenoien H.K."/>
            <person name="Flatberg K.I."/>
            <person name="Bickford C.P."/>
            <person name="Hicks K.A."/>
        </authorList>
    </citation>
    <scope>NUCLEOTIDE SEQUENCE [LARGE SCALE GENOMIC DNA]</scope>
</reference>
<sequence>MCCQGDTIDSLVDEVYGDLGHFTDSQSRNEHIIQRAILTPLNEDIDNINTAIMNRGVYPTEFLNSLSMSGVPPHTLTLQESCPVILLRNMSGGLANGTRLTVVKLMQHIIDAEITTGPDKGRRVFIPRLSIIPSDTERMPFTLRRRQFPLRPAFAMTINKAQGQTLQTVGMYLPKPVFCHGQLYMAFSRCGSWWGV</sequence>
<proteinExistence type="predicted"/>
<gene>
    <name evidence="1" type="ORF">CY35_07G075000</name>
</gene>
<comment type="caution">
    <text evidence="1">The sequence shown here is derived from an EMBL/GenBank/DDBJ whole genome shotgun (WGS) entry which is preliminary data.</text>
</comment>
<dbReference type="EMBL" id="CM038913">
    <property type="protein sequence ID" value="KAH9557242.1"/>
    <property type="molecule type" value="Genomic_DNA"/>
</dbReference>